<proteinExistence type="predicted"/>
<evidence type="ECO:0000259" key="5">
    <source>
        <dbReference type="Pfam" id="PF03936"/>
    </source>
</evidence>
<comment type="cofactor">
    <cofactor evidence="1">
        <name>Mg(2+)</name>
        <dbReference type="ChEBI" id="CHEBI:18420"/>
    </cofactor>
</comment>
<dbReference type="InterPro" id="IPR050148">
    <property type="entry name" value="Terpene_synthase-like"/>
</dbReference>
<gene>
    <name evidence="7" type="ORF">Adt_43810</name>
</gene>
<dbReference type="InterPro" id="IPR001906">
    <property type="entry name" value="Terpene_synth_N"/>
</dbReference>
<protein>
    <submittedName>
        <fullName evidence="7">Tricyclene synthase</fullName>
    </submittedName>
</protein>
<dbReference type="InterPro" id="IPR036965">
    <property type="entry name" value="Terpene_synth_N_sf"/>
</dbReference>
<evidence type="ECO:0000256" key="3">
    <source>
        <dbReference type="ARBA" id="ARBA00022842"/>
    </source>
</evidence>
<dbReference type="SUPFAM" id="SSF48239">
    <property type="entry name" value="Terpenoid cyclases/Protein prenyltransferases"/>
    <property type="match status" value="1"/>
</dbReference>
<dbReference type="Gene3D" id="1.50.10.130">
    <property type="entry name" value="Terpene synthase, N-terminal domain"/>
    <property type="match status" value="1"/>
</dbReference>
<evidence type="ECO:0000313" key="8">
    <source>
        <dbReference type="Proteomes" id="UP001604336"/>
    </source>
</evidence>
<dbReference type="SFLD" id="SFLDG01019">
    <property type="entry name" value="Terpene_Cyclase_Like_1_C_Termi"/>
    <property type="match status" value="1"/>
</dbReference>
<dbReference type="InterPro" id="IPR005630">
    <property type="entry name" value="Terpene_synthase_metal-bd"/>
</dbReference>
<keyword evidence="3" id="KW-0460">Magnesium</keyword>
<evidence type="ECO:0000259" key="6">
    <source>
        <dbReference type="Pfam" id="PF22936"/>
    </source>
</evidence>
<dbReference type="SFLD" id="SFLDS00005">
    <property type="entry name" value="Isoprenoid_Synthase_Type_I"/>
    <property type="match status" value="1"/>
</dbReference>
<feature type="domain" description="Terpene synthase metal-binding" evidence="5">
    <location>
        <begin position="127"/>
        <end position="362"/>
    </location>
</feature>
<evidence type="ECO:0000256" key="2">
    <source>
        <dbReference type="ARBA" id="ARBA00022723"/>
    </source>
</evidence>
<dbReference type="InterPro" id="IPR008930">
    <property type="entry name" value="Terpenoid_cyclase/PrenylTrfase"/>
</dbReference>
<dbReference type="Pfam" id="PF03936">
    <property type="entry name" value="Terpene_synth_C"/>
    <property type="match status" value="1"/>
</dbReference>
<feature type="domain" description="Terpene synthase N-terminal" evidence="4">
    <location>
        <begin position="482"/>
        <end position="570"/>
    </location>
</feature>
<dbReference type="PANTHER" id="PTHR31225:SF9">
    <property type="entry name" value="TERPENE SYNTHASE 10"/>
    <property type="match status" value="1"/>
</dbReference>
<dbReference type="GO" id="GO:0046872">
    <property type="term" value="F:metal ion binding"/>
    <property type="evidence" value="ECO:0007669"/>
    <property type="project" value="UniProtKB-KW"/>
</dbReference>
<dbReference type="GO" id="GO:0006721">
    <property type="term" value="P:terpenoid metabolic process"/>
    <property type="evidence" value="ECO:0007669"/>
    <property type="project" value="UniProtKB-ARBA"/>
</dbReference>
<accession>A0ABD1P932</accession>
<reference evidence="8" key="1">
    <citation type="submission" date="2024-07" db="EMBL/GenBank/DDBJ databases">
        <title>Two chromosome-level genome assemblies of Korean endemic species Abeliophyllum distichum and Forsythia ovata (Oleaceae).</title>
        <authorList>
            <person name="Jang H."/>
        </authorList>
    </citation>
    <scope>NUCLEOTIDE SEQUENCE [LARGE SCALE GENOMIC DNA]</scope>
</reference>
<dbReference type="Pfam" id="PF01397">
    <property type="entry name" value="Terpene_synth"/>
    <property type="match status" value="1"/>
</dbReference>
<sequence>MSGRGRGRGLNRTTIKRFKCHQLGHFQYECLKWEKAANYAEIDEDEELLLMAFVEENKSSREGVWFLDSGCSNHMTWNIKWFTEFDKDYRHSVKLGNNMRMGEVGDVKQVVSDVYYIPELKNNLLWLVEKLPFARDRLVECFFCTIGGLFEPQYGFCRTILTKVMSLLTVIDDIYGVYGTLEELELFTCAIERWDVNTIEQLPDYMQICYLAVVNFVNEMAYDILKDRGLVIIPYLRTTWTDICKAYLQEAKWYFNGYTPTLEEYMKNACITISAHVIMSHAFFSVTNPIEKEAVEYLQKYPVVIHWLATILRLADDLATSSDELKRGDVATSIQCYMKDTGASEDEARKHIKFLIRETWKKLNKDQHVDSPFSQTFIGIAVNFARMAKYLYQHGDGLGIQNLEVKHRIIAYSSLAENLNSMAIININILKPISVCTFKNELPKMAFSLGANTNVLPSSVISTKPCNQTVIRRSGNYRPPIWEFDYIQSLNSEYMGGRSVARASELKMQVKMMLDEAKEPIDQLELIDDLQRLGISYHFEDDIKHILTIINRKYSKNREPGIKDLYATAL</sequence>
<dbReference type="Proteomes" id="UP001604336">
    <property type="component" value="Unassembled WGS sequence"/>
</dbReference>
<dbReference type="InterPro" id="IPR034741">
    <property type="entry name" value="Terpene_cyclase-like_1_C"/>
</dbReference>
<dbReference type="InterPro" id="IPR054722">
    <property type="entry name" value="PolX-like_BBD"/>
</dbReference>
<dbReference type="AlphaFoldDB" id="A0ABD1P932"/>
<dbReference type="FunFam" id="1.10.600.10:FF:000007">
    <property type="entry name" value="Isoprene synthase, chloroplastic"/>
    <property type="match status" value="1"/>
</dbReference>
<organism evidence="7 8">
    <name type="scientific">Abeliophyllum distichum</name>
    <dbReference type="NCBI Taxonomy" id="126358"/>
    <lineage>
        <taxon>Eukaryota</taxon>
        <taxon>Viridiplantae</taxon>
        <taxon>Streptophyta</taxon>
        <taxon>Embryophyta</taxon>
        <taxon>Tracheophyta</taxon>
        <taxon>Spermatophyta</taxon>
        <taxon>Magnoliopsida</taxon>
        <taxon>eudicotyledons</taxon>
        <taxon>Gunneridae</taxon>
        <taxon>Pentapetalae</taxon>
        <taxon>asterids</taxon>
        <taxon>lamiids</taxon>
        <taxon>Lamiales</taxon>
        <taxon>Oleaceae</taxon>
        <taxon>Forsythieae</taxon>
        <taxon>Abeliophyllum</taxon>
    </lineage>
</organism>
<feature type="domain" description="Retrovirus-related Pol polyprotein from transposon TNT 1-94-like beta-barrel" evidence="6">
    <location>
        <begin position="65"/>
        <end position="126"/>
    </location>
</feature>
<dbReference type="EMBL" id="JBFOLK010000014">
    <property type="protein sequence ID" value="KAL2460390.1"/>
    <property type="molecule type" value="Genomic_DNA"/>
</dbReference>
<dbReference type="PANTHER" id="PTHR31225">
    <property type="entry name" value="OS04G0344100 PROTEIN-RELATED"/>
    <property type="match status" value="1"/>
</dbReference>
<dbReference type="Pfam" id="PF22936">
    <property type="entry name" value="Pol_BBD"/>
    <property type="match status" value="1"/>
</dbReference>
<dbReference type="SUPFAM" id="SSF48576">
    <property type="entry name" value="Terpenoid synthases"/>
    <property type="match status" value="1"/>
</dbReference>
<evidence type="ECO:0000259" key="4">
    <source>
        <dbReference type="Pfam" id="PF01397"/>
    </source>
</evidence>
<name>A0ABD1P932_9LAMI</name>
<dbReference type="Gene3D" id="1.10.600.10">
    <property type="entry name" value="Farnesyl Diphosphate Synthase"/>
    <property type="match status" value="1"/>
</dbReference>
<evidence type="ECO:0000256" key="1">
    <source>
        <dbReference type="ARBA" id="ARBA00001946"/>
    </source>
</evidence>
<dbReference type="InterPro" id="IPR008949">
    <property type="entry name" value="Isoprenoid_synthase_dom_sf"/>
</dbReference>
<comment type="caution">
    <text evidence="7">The sequence shown here is derived from an EMBL/GenBank/DDBJ whole genome shotgun (WGS) entry which is preliminary data.</text>
</comment>
<keyword evidence="8" id="KW-1185">Reference proteome</keyword>
<evidence type="ECO:0000313" key="7">
    <source>
        <dbReference type="EMBL" id="KAL2460390.1"/>
    </source>
</evidence>
<keyword evidence="2" id="KW-0479">Metal-binding</keyword>